<dbReference type="Proteomes" id="UP000468828">
    <property type="component" value="Unassembled WGS sequence"/>
</dbReference>
<feature type="transmembrane region" description="Helical" evidence="1">
    <location>
        <begin position="179"/>
        <end position="207"/>
    </location>
</feature>
<evidence type="ECO:0000313" key="4">
    <source>
        <dbReference type="Proteomes" id="UP000468828"/>
    </source>
</evidence>
<dbReference type="RefSeq" id="WP_163611576.1">
    <property type="nucleotide sequence ID" value="NZ_JAAGWB010000035.1"/>
</dbReference>
<protein>
    <submittedName>
        <fullName evidence="2">ABC transporter permease subunit</fullName>
    </submittedName>
</protein>
<evidence type="ECO:0000313" key="2">
    <source>
        <dbReference type="EMBL" id="NEK95034.1"/>
    </source>
</evidence>
<comment type="caution">
    <text evidence="2">The sequence shown here is derived from an EMBL/GenBank/DDBJ whole genome shotgun (WGS) entry which is preliminary data.</text>
</comment>
<feature type="transmembrane region" description="Helical" evidence="1">
    <location>
        <begin position="253"/>
        <end position="271"/>
    </location>
</feature>
<reference evidence="2 4" key="1">
    <citation type="submission" date="2020-01" db="EMBL/GenBank/DDBJ databases">
        <title>the WGS Modestobacter muralis CPCC 204518.</title>
        <authorList>
            <person name="Jiang Z."/>
        </authorList>
    </citation>
    <scope>NUCLEOTIDE SEQUENCE [LARGE SCALE GENOMIC DNA]</scope>
    <source>
        <strain evidence="2 4">DSM 100205</strain>
    </source>
</reference>
<evidence type="ECO:0000313" key="3">
    <source>
        <dbReference type="EMBL" id="NEN51922.1"/>
    </source>
</evidence>
<dbReference type="GO" id="GO:0005886">
    <property type="term" value="C:plasma membrane"/>
    <property type="evidence" value="ECO:0007669"/>
    <property type="project" value="UniProtKB-SubCell"/>
</dbReference>
<feature type="transmembrane region" description="Helical" evidence="1">
    <location>
        <begin position="227"/>
        <end position="246"/>
    </location>
</feature>
<keyword evidence="1" id="KW-0812">Transmembrane</keyword>
<evidence type="ECO:0000256" key="1">
    <source>
        <dbReference type="SAM" id="Phobius"/>
    </source>
</evidence>
<sequence>MSAVLTPPSVPTTAPAGRFGGLLRAETHRLRARRFIQVLLGLAVLAWIAVTALGLLNYEKATPERLAAAQAQLQEQVEQNEIGRQQCLTDPSLPPDVPVDQLCGPPMTAEDMELSWFLDPTPYSLSEEGPGGAVSIAAATAVLTFLIGATFVGAEWSSRSMVALLFWETRRPRVMGAKIAVVAVATLLVGVATQLAWLATAGIWQAVAGDGVPLPDGFWSEMLATHGRGALLALFAGLLGFGLTNLVRNTGAALGVGFVYFAVVESAISGFRPTWQPWLLTTNAAGLVVPGGLELTIYTDEIDTQGNSVVIEHLVTNLQGGIVMGVVTAVVVGVGVVLFSRRDAQ</sequence>
<dbReference type="GO" id="GO:0140359">
    <property type="term" value="F:ABC-type transporter activity"/>
    <property type="evidence" value="ECO:0007669"/>
    <property type="project" value="InterPro"/>
</dbReference>
<feature type="transmembrane region" description="Helical" evidence="1">
    <location>
        <begin position="133"/>
        <end position="158"/>
    </location>
</feature>
<keyword evidence="4" id="KW-1185">Reference proteome</keyword>
<organism evidence="2 4">
    <name type="scientific">Modestobacter muralis</name>
    <dbReference type="NCBI Taxonomy" id="1608614"/>
    <lineage>
        <taxon>Bacteria</taxon>
        <taxon>Bacillati</taxon>
        <taxon>Actinomycetota</taxon>
        <taxon>Actinomycetes</taxon>
        <taxon>Geodermatophilales</taxon>
        <taxon>Geodermatophilaceae</taxon>
        <taxon>Modestobacter</taxon>
    </lineage>
</organism>
<gene>
    <name evidence="3" type="ORF">G3R41_13405</name>
    <name evidence="2" type="ORF">GCU67_12750</name>
</gene>
<keyword evidence="1" id="KW-1133">Transmembrane helix</keyword>
<dbReference type="EMBL" id="JAAGWB010000035">
    <property type="protein sequence ID" value="NEN51922.1"/>
    <property type="molecule type" value="Genomic_DNA"/>
</dbReference>
<evidence type="ECO:0000313" key="5">
    <source>
        <dbReference type="Proteomes" id="UP000471152"/>
    </source>
</evidence>
<dbReference type="Proteomes" id="UP000471152">
    <property type="component" value="Unassembled WGS sequence"/>
</dbReference>
<dbReference type="EMBL" id="JAAGWH010000033">
    <property type="protein sequence ID" value="NEK95034.1"/>
    <property type="molecule type" value="Genomic_DNA"/>
</dbReference>
<feature type="transmembrane region" description="Helical" evidence="1">
    <location>
        <begin position="35"/>
        <end position="56"/>
    </location>
</feature>
<reference evidence="3 5" key="2">
    <citation type="submission" date="2020-02" db="EMBL/GenBank/DDBJ databases">
        <title>The WGS of Modestobacter muralis DSM 100205.</title>
        <authorList>
            <person name="Jiang Z."/>
        </authorList>
    </citation>
    <scope>NUCLEOTIDE SEQUENCE [LARGE SCALE GENOMIC DNA]</scope>
    <source>
        <strain evidence="3 5">DSM 100205</strain>
    </source>
</reference>
<dbReference type="AlphaFoldDB" id="A0A6P0EYX4"/>
<name>A0A6P0EYX4_9ACTN</name>
<proteinExistence type="predicted"/>
<keyword evidence="1" id="KW-0472">Membrane</keyword>
<accession>A0A6P0EYX4</accession>
<feature type="transmembrane region" description="Helical" evidence="1">
    <location>
        <begin position="318"/>
        <end position="339"/>
    </location>
</feature>